<feature type="transmembrane region" description="Helical" evidence="7">
    <location>
        <begin position="310"/>
        <end position="333"/>
    </location>
</feature>
<dbReference type="AlphaFoldDB" id="A0A0P7YGR4"/>
<dbReference type="CDD" id="cd18575">
    <property type="entry name" value="ABC_6TM_bac_exporter_ABCB8_10_like"/>
    <property type="match status" value="1"/>
</dbReference>
<dbReference type="InterPro" id="IPR003439">
    <property type="entry name" value="ABC_transporter-like_ATP-bd"/>
</dbReference>
<comment type="subcellular location">
    <subcellularLocation>
        <location evidence="1">Cell membrane</location>
        <topology evidence="1">Multi-pass membrane protein</topology>
    </subcellularLocation>
</comment>
<dbReference type="Pfam" id="PF00664">
    <property type="entry name" value="ABC_membrane"/>
    <property type="match status" value="1"/>
</dbReference>
<feature type="transmembrane region" description="Helical" evidence="7">
    <location>
        <begin position="87"/>
        <end position="105"/>
    </location>
</feature>
<dbReference type="SUPFAM" id="SSF52540">
    <property type="entry name" value="P-loop containing nucleoside triphosphate hydrolases"/>
    <property type="match status" value="1"/>
</dbReference>
<evidence type="ECO:0000256" key="3">
    <source>
        <dbReference type="ARBA" id="ARBA00022741"/>
    </source>
</evidence>
<feature type="transmembrane region" description="Helical" evidence="7">
    <location>
        <begin position="229"/>
        <end position="247"/>
    </location>
</feature>
<evidence type="ECO:0000259" key="8">
    <source>
        <dbReference type="PROSITE" id="PS50893"/>
    </source>
</evidence>
<evidence type="ECO:0000256" key="6">
    <source>
        <dbReference type="ARBA" id="ARBA00023136"/>
    </source>
</evidence>
<dbReference type="InterPro" id="IPR017871">
    <property type="entry name" value="ABC_transporter-like_CS"/>
</dbReference>
<dbReference type="GO" id="GO:0005886">
    <property type="term" value="C:plasma membrane"/>
    <property type="evidence" value="ECO:0007669"/>
    <property type="project" value="UniProtKB-SubCell"/>
</dbReference>
<dbReference type="GO" id="GO:0005524">
    <property type="term" value="F:ATP binding"/>
    <property type="evidence" value="ECO:0007669"/>
    <property type="project" value="UniProtKB-KW"/>
</dbReference>
<dbReference type="Pfam" id="PF00005">
    <property type="entry name" value="ABC_tran"/>
    <property type="match status" value="1"/>
</dbReference>
<accession>A0A0P7YGR4</accession>
<keyword evidence="3" id="KW-0547">Nucleotide-binding</keyword>
<dbReference type="SMART" id="SM00382">
    <property type="entry name" value="AAA"/>
    <property type="match status" value="1"/>
</dbReference>
<dbReference type="PANTHER" id="PTHR43394:SF1">
    <property type="entry name" value="ATP-BINDING CASSETTE SUB-FAMILY B MEMBER 10, MITOCHONDRIAL"/>
    <property type="match status" value="1"/>
</dbReference>
<gene>
    <name evidence="10" type="ORF">HLUCCX14_08615</name>
</gene>
<dbReference type="PROSITE" id="PS50929">
    <property type="entry name" value="ABC_TM1F"/>
    <property type="match status" value="1"/>
</dbReference>
<dbReference type="EMBL" id="LJZQ01000010">
    <property type="protein sequence ID" value="KPQ28940.1"/>
    <property type="molecule type" value="Genomic_DNA"/>
</dbReference>
<proteinExistence type="predicted"/>
<evidence type="ECO:0000256" key="4">
    <source>
        <dbReference type="ARBA" id="ARBA00022840"/>
    </source>
</evidence>
<dbReference type="Gene3D" id="3.40.50.300">
    <property type="entry name" value="P-loop containing nucleotide triphosphate hydrolases"/>
    <property type="match status" value="1"/>
</dbReference>
<reference evidence="10 11" key="1">
    <citation type="submission" date="2015-09" db="EMBL/GenBank/DDBJ databases">
        <title>Identification and resolution of microdiversity through metagenomic sequencing of parallel consortia.</title>
        <authorList>
            <person name="Nelson W.C."/>
            <person name="Romine M.F."/>
            <person name="Lindemann S.R."/>
        </authorList>
    </citation>
    <scope>NUCLEOTIDE SEQUENCE [LARGE SCALE GENOMIC DNA]</scope>
    <source>
        <strain evidence="10">HL-55</strain>
    </source>
</reference>
<dbReference type="GO" id="GO:0016887">
    <property type="term" value="F:ATP hydrolysis activity"/>
    <property type="evidence" value="ECO:0007669"/>
    <property type="project" value="InterPro"/>
</dbReference>
<name>A0A0P7YGR4_9GAMM</name>
<feature type="transmembrane region" description="Helical" evidence="7">
    <location>
        <begin position="206"/>
        <end position="223"/>
    </location>
</feature>
<evidence type="ECO:0000259" key="9">
    <source>
        <dbReference type="PROSITE" id="PS50929"/>
    </source>
</evidence>
<sequence>MSVRAFRDRQKPWMAFAERTGTYLQRVPEGPNTHAGSARMYDRSCSQYKSYSCRSLQQSVPRRHTIKTRHRKALNLVIEFISPYRKAVAGALVALVFTAGITLGLGQGLRILVDQGLATESPENLARAIGLFFVLVLGLAFGSFARFYLVSWIGERVVADIRKKVFNHLIDLHPGFFEQNRALEIQSRFTADTTVLQSVIGSTVSIALRNTLMLIGGLLLLFITNAKLASIILLGFPLVIAPILFFGRRVRQLSRLSQDRVADVGSYVGENLTQIKTVQAFNHQPHDRRFFAEVSERAFDIARDRIRQRAWLTTLAITLVMGAVGIVIWIGGLDVIHGRISPGELAAFVFYSLLVGVAAGAISEVIGELQRAAGSAARLFELLQTEPEFVREQSHTSLPQPIQGEIRLERLGFSYPGRSQQPALTDFSLTVKAGETLALVGPSGAGKSTLFDLLLHFYQPGDGRILIDGVDTAELSLESLRRCFALVPQNPALFHGTVADNIRYARPHASDADVEQAARVAHAHEFIQNLPQGYDTPLGDAGLGLSGGQKQRLAIARALLADSPILLLDEATSALDAESENLIQQAMPALTTGRTTLVIAHRLATVRDADRIAVLDQGRLLAVGTHDELMRENSLYQRLAKLQFRVETGG</sequence>
<comment type="caution">
    <text evidence="10">The sequence shown here is derived from an EMBL/GenBank/DDBJ whole genome shotgun (WGS) entry which is preliminary data.</text>
</comment>
<dbReference type="NCBIfam" id="TIGR02204">
    <property type="entry name" value="MsbA_rel"/>
    <property type="match status" value="1"/>
</dbReference>
<evidence type="ECO:0000256" key="5">
    <source>
        <dbReference type="ARBA" id="ARBA00022989"/>
    </source>
</evidence>
<dbReference type="InterPro" id="IPR039421">
    <property type="entry name" value="Type_1_exporter"/>
</dbReference>
<feature type="transmembrane region" description="Helical" evidence="7">
    <location>
        <begin position="345"/>
        <end position="366"/>
    </location>
</feature>
<feature type="domain" description="ABC transmembrane type-1" evidence="9">
    <location>
        <begin position="89"/>
        <end position="371"/>
    </location>
</feature>
<dbReference type="SUPFAM" id="SSF90123">
    <property type="entry name" value="ABC transporter transmembrane region"/>
    <property type="match status" value="1"/>
</dbReference>
<dbReference type="PROSITE" id="PS00211">
    <property type="entry name" value="ABC_TRANSPORTER_1"/>
    <property type="match status" value="1"/>
</dbReference>
<dbReference type="PROSITE" id="PS50893">
    <property type="entry name" value="ABC_TRANSPORTER_2"/>
    <property type="match status" value="1"/>
</dbReference>
<dbReference type="InterPro" id="IPR011527">
    <property type="entry name" value="ABC1_TM_dom"/>
</dbReference>
<dbReference type="PATRIC" id="fig|1305731.5.peg.62"/>
<feature type="domain" description="ABC transporter" evidence="8">
    <location>
        <begin position="406"/>
        <end position="642"/>
    </location>
</feature>
<keyword evidence="6 7" id="KW-0472">Membrane</keyword>
<keyword evidence="2 7" id="KW-0812">Transmembrane</keyword>
<evidence type="ECO:0000313" key="11">
    <source>
        <dbReference type="Proteomes" id="UP000050416"/>
    </source>
</evidence>
<protein>
    <submittedName>
        <fullName evidence="10">ATP-binding cassette, subfamily B, bacterial</fullName>
    </submittedName>
</protein>
<dbReference type="FunFam" id="3.40.50.300:FF:000218">
    <property type="entry name" value="Multidrug ABC transporter ATP-binding protein"/>
    <property type="match status" value="1"/>
</dbReference>
<dbReference type="InterPro" id="IPR011918">
    <property type="entry name" value="ABC_MsbA_ATP-bd"/>
</dbReference>
<dbReference type="InterPro" id="IPR003593">
    <property type="entry name" value="AAA+_ATPase"/>
</dbReference>
<dbReference type="STRING" id="1305731.GCA_000934705_03004"/>
<dbReference type="Proteomes" id="UP000050416">
    <property type="component" value="Unassembled WGS sequence"/>
</dbReference>
<evidence type="ECO:0000256" key="1">
    <source>
        <dbReference type="ARBA" id="ARBA00004651"/>
    </source>
</evidence>
<dbReference type="PANTHER" id="PTHR43394">
    <property type="entry name" value="ATP-DEPENDENT PERMEASE MDL1, MITOCHONDRIAL"/>
    <property type="match status" value="1"/>
</dbReference>
<keyword evidence="5 7" id="KW-1133">Transmembrane helix</keyword>
<evidence type="ECO:0000256" key="7">
    <source>
        <dbReference type="SAM" id="Phobius"/>
    </source>
</evidence>
<evidence type="ECO:0000313" key="10">
    <source>
        <dbReference type="EMBL" id="KPQ28940.1"/>
    </source>
</evidence>
<dbReference type="Gene3D" id="1.20.1560.10">
    <property type="entry name" value="ABC transporter type 1, transmembrane domain"/>
    <property type="match status" value="1"/>
</dbReference>
<dbReference type="InterPro" id="IPR036640">
    <property type="entry name" value="ABC1_TM_sf"/>
</dbReference>
<dbReference type="InterPro" id="IPR027417">
    <property type="entry name" value="P-loop_NTPase"/>
</dbReference>
<dbReference type="GO" id="GO:0015421">
    <property type="term" value="F:ABC-type oligopeptide transporter activity"/>
    <property type="evidence" value="ECO:0007669"/>
    <property type="project" value="TreeGrafter"/>
</dbReference>
<evidence type="ECO:0000256" key="2">
    <source>
        <dbReference type="ARBA" id="ARBA00022692"/>
    </source>
</evidence>
<feature type="transmembrane region" description="Helical" evidence="7">
    <location>
        <begin position="125"/>
        <end position="149"/>
    </location>
</feature>
<keyword evidence="4 10" id="KW-0067">ATP-binding</keyword>
<organism evidence="10 11">
    <name type="scientific">Marinobacter excellens HL-55</name>
    <dbReference type="NCBI Taxonomy" id="1305731"/>
    <lineage>
        <taxon>Bacteria</taxon>
        <taxon>Pseudomonadati</taxon>
        <taxon>Pseudomonadota</taxon>
        <taxon>Gammaproteobacteria</taxon>
        <taxon>Pseudomonadales</taxon>
        <taxon>Marinobacteraceae</taxon>
        <taxon>Marinobacter</taxon>
    </lineage>
</organism>